<accession>A0A449BB15</accession>
<evidence type="ECO:0000313" key="2">
    <source>
        <dbReference type="Proteomes" id="UP000290876"/>
    </source>
</evidence>
<dbReference type="OrthoDB" id="394684at2"/>
<dbReference type="NCBIfam" id="NF045969">
    <property type="entry name" value="trig_like_plasma"/>
    <property type="match status" value="1"/>
</dbReference>
<evidence type="ECO:0008006" key="3">
    <source>
        <dbReference type="Google" id="ProtNLM"/>
    </source>
</evidence>
<protein>
    <recommendedName>
        <fullName evidence="3">Trigger factor</fullName>
    </recommendedName>
</protein>
<organism evidence="1 2">
    <name type="scientific">Mycoplasmopsis columbinasalis</name>
    <dbReference type="NCBI Taxonomy" id="114880"/>
    <lineage>
        <taxon>Bacteria</taxon>
        <taxon>Bacillati</taxon>
        <taxon>Mycoplasmatota</taxon>
        <taxon>Mycoplasmoidales</taxon>
        <taxon>Metamycoplasmataceae</taxon>
        <taxon>Mycoplasmopsis</taxon>
    </lineage>
</organism>
<reference evidence="1 2" key="1">
    <citation type="submission" date="2019-01" db="EMBL/GenBank/DDBJ databases">
        <authorList>
            <consortium name="Pathogen Informatics"/>
        </authorList>
    </citation>
    <scope>NUCLEOTIDE SEQUENCE [LARGE SCALE GENOMIC DNA]</scope>
    <source>
        <strain evidence="1 2">NCTC10184</strain>
    </source>
</reference>
<dbReference type="Proteomes" id="UP000290876">
    <property type="component" value="Chromosome"/>
</dbReference>
<dbReference type="AlphaFoldDB" id="A0A449BB15"/>
<dbReference type="KEGG" id="mcob:NCTC10184_00619"/>
<dbReference type="EMBL" id="LR215043">
    <property type="protein sequence ID" value="VEU78374.1"/>
    <property type="molecule type" value="Genomic_DNA"/>
</dbReference>
<dbReference type="RefSeq" id="WP_129623198.1">
    <property type="nucleotide sequence ID" value="NZ_LR215043.1"/>
</dbReference>
<keyword evidence="2" id="KW-1185">Reference proteome</keyword>
<proteinExistence type="predicted"/>
<name>A0A449BB15_9BACT</name>
<sequence>MLDLKEPEFTKKIPVQQDSFQWTYEQTAWQKTQTDVITELIKHKQKVTSEQPFRLAAKAASLTFQDAFVREVVKPSANEFSILNFRVIDPIKITKEEYTNALMYGKISFKDWEKYFDWKNINVPFKVRPHEPYDFVVDSAEKFLKNYPLFLDIKPEDEIQLEDNVELLLNVFSPKKEVLEENKLIKIVAQKFPNPSLNETVIGKKVGQEYSVNDPDNNHLKIVIVNAKRKQNVELTETLCQQHFPEFGSLENYKNTLVNDFLTENAVNLLTEHWVNLLDYLGGQVYFDIADTPYRKILFENEIQWHKDHVPLVGELLKDYETLSFVDKSDEKSQQLKFMLATFNKPIIKHLLFDLIEKDTPEFELSDEEKENFLQWFVRVSQDDPFSPEMQARLEDTLRFVRVAMYSAKYNEPELYYELKHYLKWKAFQ</sequence>
<gene>
    <name evidence="1" type="ORF">NCTC10184_00619</name>
</gene>
<evidence type="ECO:0000313" key="1">
    <source>
        <dbReference type="EMBL" id="VEU78374.1"/>
    </source>
</evidence>